<protein>
    <recommendedName>
        <fullName evidence="3">Iron-containing redox enzyme family protein</fullName>
    </recommendedName>
</protein>
<reference evidence="1" key="1">
    <citation type="journal article" date="2014" name="Int. J. Syst. Evol. Microbiol.">
        <title>Complete genome sequence of Corynebacterium casei LMG S-19264T (=DSM 44701T), isolated from a smear-ripened cheese.</title>
        <authorList>
            <consortium name="US DOE Joint Genome Institute (JGI-PGF)"/>
            <person name="Walter F."/>
            <person name="Albersmeier A."/>
            <person name="Kalinowski J."/>
            <person name="Ruckert C."/>
        </authorList>
    </citation>
    <scope>NUCLEOTIDE SEQUENCE</scope>
    <source>
        <strain evidence="1">JCM 4059</strain>
    </source>
</reference>
<evidence type="ECO:0000313" key="2">
    <source>
        <dbReference type="Proteomes" id="UP000638313"/>
    </source>
</evidence>
<proteinExistence type="predicted"/>
<dbReference type="SUPFAM" id="SSF48613">
    <property type="entry name" value="Heme oxygenase-like"/>
    <property type="match status" value="1"/>
</dbReference>
<dbReference type="Gene3D" id="1.20.910.10">
    <property type="entry name" value="Heme oxygenase-like"/>
    <property type="match status" value="1"/>
</dbReference>
<sequence>MRRPHPRGELSAALLELLDGPPGHRAPPGGAAAAAADPYGDDLHLALCLCYELHYHGLDGVPDAWEWDPDLLRFRAALERRFLEQLRADVPPGDDVTAALRRVLAEPGDGGGVSGFLQDEGGTSHLREYAVHRSLYQLKEADPHLWAVPRLTGRAKAGLVAVEYDEFGAGRADRVHSRLYADLMRDLGLDDTYGHYAGHVPGTTLATVNVMSLFGLHRALRGSLVGHFAVLEITSSPASRRLVRALERLGAGPAAVRFYAEHVEADAVHEQLVRHEVVEDLVRREPGLAGDVVFGIRATQWLEDRFAGAVLGAWRSGGSSLRVPLPAA</sequence>
<name>A0A919AVP6_9ACTN</name>
<accession>A0A919AVP6</accession>
<dbReference type="RefSeq" id="WP_190127841.1">
    <property type="nucleotide sequence ID" value="NZ_BNBD01000001.1"/>
</dbReference>
<dbReference type="AlphaFoldDB" id="A0A919AVP6"/>
<organism evidence="1 2">
    <name type="scientific">Streptomyces mashuensis</name>
    <dbReference type="NCBI Taxonomy" id="33904"/>
    <lineage>
        <taxon>Bacteria</taxon>
        <taxon>Bacillati</taxon>
        <taxon>Actinomycetota</taxon>
        <taxon>Actinomycetes</taxon>
        <taxon>Kitasatosporales</taxon>
        <taxon>Streptomycetaceae</taxon>
        <taxon>Streptomyces</taxon>
    </lineage>
</organism>
<comment type="caution">
    <text evidence="1">The sequence shown here is derived from an EMBL/GenBank/DDBJ whole genome shotgun (WGS) entry which is preliminary data.</text>
</comment>
<gene>
    <name evidence="1" type="ORF">GCM10010218_07070</name>
</gene>
<evidence type="ECO:0008006" key="3">
    <source>
        <dbReference type="Google" id="ProtNLM"/>
    </source>
</evidence>
<dbReference type="Proteomes" id="UP000638313">
    <property type="component" value="Unassembled WGS sequence"/>
</dbReference>
<dbReference type="SMART" id="SM01236">
    <property type="entry name" value="Haem_oxygenase_2"/>
    <property type="match status" value="1"/>
</dbReference>
<keyword evidence="2" id="KW-1185">Reference proteome</keyword>
<dbReference type="Pfam" id="PF14518">
    <property type="entry name" value="Haem_oxygenas_2"/>
    <property type="match status" value="1"/>
</dbReference>
<dbReference type="EMBL" id="BNBD01000001">
    <property type="protein sequence ID" value="GHF28520.1"/>
    <property type="molecule type" value="Genomic_DNA"/>
</dbReference>
<dbReference type="InterPro" id="IPR016084">
    <property type="entry name" value="Haem_Oase-like_multi-hlx"/>
</dbReference>
<evidence type="ECO:0000313" key="1">
    <source>
        <dbReference type="EMBL" id="GHF28520.1"/>
    </source>
</evidence>
<reference evidence="1" key="2">
    <citation type="submission" date="2020-09" db="EMBL/GenBank/DDBJ databases">
        <authorList>
            <person name="Sun Q."/>
            <person name="Ohkuma M."/>
        </authorList>
    </citation>
    <scope>NUCLEOTIDE SEQUENCE</scope>
    <source>
        <strain evidence="1">JCM 4059</strain>
    </source>
</reference>